<accession>A0ABW5P434</accession>
<name>A0ABW5P434_9DEIO</name>
<dbReference type="Pfam" id="PF00480">
    <property type="entry name" value="ROK"/>
    <property type="match status" value="1"/>
</dbReference>
<dbReference type="PANTHER" id="PTHR18964:SF149">
    <property type="entry name" value="BIFUNCTIONAL UDP-N-ACETYLGLUCOSAMINE 2-EPIMERASE_N-ACETYLMANNOSAMINE KINASE"/>
    <property type="match status" value="1"/>
</dbReference>
<evidence type="ECO:0000313" key="2">
    <source>
        <dbReference type="EMBL" id="MFD2609631.1"/>
    </source>
</evidence>
<dbReference type="EMBL" id="JBHUMK010000040">
    <property type="protein sequence ID" value="MFD2609631.1"/>
    <property type="molecule type" value="Genomic_DNA"/>
</dbReference>
<evidence type="ECO:0000313" key="3">
    <source>
        <dbReference type="Proteomes" id="UP001597475"/>
    </source>
</evidence>
<dbReference type="Gene3D" id="3.30.420.40">
    <property type="match status" value="2"/>
</dbReference>
<dbReference type="Proteomes" id="UP001597475">
    <property type="component" value="Unassembled WGS sequence"/>
</dbReference>
<comment type="caution">
    <text evidence="2">The sequence shown here is derived from an EMBL/GenBank/DDBJ whole genome shotgun (WGS) entry which is preliminary data.</text>
</comment>
<dbReference type="PANTHER" id="PTHR18964">
    <property type="entry name" value="ROK (REPRESSOR, ORF, KINASE) FAMILY"/>
    <property type="match status" value="1"/>
</dbReference>
<dbReference type="CDD" id="cd23763">
    <property type="entry name" value="ASKHA_ATPase_ROK"/>
    <property type="match status" value="1"/>
</dbReference>
<organism evidence="2 3">
    <name type="scientific">Deinococcus taklimakanensis</name>
    <dbReference type="NCBI Taxonomy" id="536443"/>
    <lineage>
        <taxon>Bacteria</taxon>
        <taxon>Thermotogati</taxon>
        <taxon>Deinococcota</taxon>
        <taxon>Deinococci</taxon>
        <taxon>Deinococcales</taxon>
        <taxon>Deinococcaceae</taxon>
        <taxon>Deinococcus</taxon>
    </lineage>
</organism>
<protein>
    <submittedName>
        <fullName evidence="2">ROK family protein</fullName>
    </submittedName>
</protein>
<reference evidence="3" key="1">
    <citation type="journal article" date="2019" name="Int. J. Syst. Evol. Microbiol.">
        <title>The Global Catalogue of Microorganisms (GCM) 10K type strain sequencing project: providing services to taxonomists for standard genome sequencing and annotation.</title>
        <authorList>
            <consortium name="The Broad Institute Genomics Platform"/>
            <consortium name="The Broad Institute Genome Sequencing Center for Infectious Disease"/>
            <person name="Wu L."/>
            <person name="Ma J."/>
        </authorList>
    </citation>
    <scope>NUCLEOTIDE SEQUENCE [LARGE SCALE GENOMIC DNA]</scope>
    <source>
        <strain evidence="3">KCTC 33842</strain>
    </source>
</reference>
<dbReference type="SUPFAM" id="SSF53067">
    <property type="entry name" value="Actin-like ATPase domain"/>
    <property type="match status" value="1"/>
</dbReference>
<proteinExistence type="inferred from homology"/>
<dbReference type="InterPro" id="IPR043129">
    <property type="entry name" value="ATPase_NBD"/>
</dbReference>
<comment type="similarity">
    <text evidence="1">Belongs to the ROK (NagC/XylR) family.</text>
</comment>
<evidence type="ECO:0000256" key="1">
    <source>
        <dbReference type="ARBA" id="ARBA00006479"/>
    </source>
</evidence>
<keyword evidence="3" id="KW-1185">Reference proteome</keyword>
<dbReference type="RefSeq" id="WP_386845165.1">
    <property type="nucleotide sequence ID" value="NZ_JBHUMK010000040.1"/>
</dbReference>
<sequence>MTRPQLAERSGLSKVTVNAVVQELLDHRVAQLTRSAALAPGRTPQLVTLHEQLGTILALDLQQHVLQAALLPLRGPALMIWNPTYRPDDITAHLLEVIEEVLRRAEGTLKHVLIGLPAPVDAQGCVREPNVTRHLDLQVLRSRLDHAGVSCTFENDANLVALAVTDANPDWTDVAVLIERPSGVGMGLFLGGQLYRGVHGRAGELGRAYWPGAEGVEHLEHLRGPERLTATAFMLAGLIQALDLHHVVLGLSEGRAAELQRSLLPLLDESVTTSLLTDVDAWALRGATRLAQEQAQSSLLERVEELQEGRRVE</sequence>
<dbReference type="InterPro" id="IPR000600">
    <property type="entry name" value="ROK"/>
</dbReference>
<gene>
    <name evidence="2" type="ORF">ACFSR9_09305</name>
</gene>